<gene>
    <name evidence="12" type="ORF">F511_10646</name>
</gene>
<dbReference type="GO" id="GO:0045893">
    <property type="term" value="P:positive regulation of DNA-templated transcription"/>
    <property type="evidence" value="ECO:0007669"/>
    <property type="project" value="TreeGrafter"/>
</dbReference>
<dbReference type="AlphaFoldDB" id="A0A2Z7CME4"/>
<evidence type="ECO:0000256" key="5">
    <source>
        <dbReference type="ARBA" id="ARBA00023163"/>
    </source>
</evidence>
<dbReference type="Pfam" id="PF02183">
    <property type="entry name" value="HALZ"/>
    <property type="match status" value="1"/>
</dbReference>
<name>A0A2Z7CME4_9LAMI</name>
<keyword evidence="5 10" id="KW-0804">Transcription</keyword>
<protein>
    <recommendedName>
        <fullName evidence="10">Homeobox-leucine zipper protein</fullName>
    </recommendedName>
    <alternativeName>
        <fullName evidence="10">HD-ZIP protein</fullName>
    </alternativeName>
    <alternativeName>
        <fullName evidence="10">Homeodomain transcription factor</fullName>
    </alternativeName>
</protein>
<dbReference type="Proteomes" id="UP000250235">
    <property type="component" value="Unassembled WGS sequence"/>
</dbReference>
<keyword evidence="6 8" id="KW-0539">Nucleus</keyword>
<feature type="domain" description="Homeobox" evidence="11">
    <location>
        <begin position="5"/>
        <end position="65"/>
    </location>
</feature>
<dbReference type="GO" id="GO:0005634">
    <property type="term" value="C:nucleus"/>
    <property type="evidence" value="ECO:0007669"/>
    <property type="project" value="UniProtKB-SubCell"/>
</dbReference>
<dbReference type="EMBL" id="KQ995736">
    <property type="protein sequence ID" value="KZV45956.1"/>
    <property type="molecule type" value="Genomic_DNA"/>
</dbReference>
<keyword evidence="2 10" id="KW-0805">Transcription regulation</keyword>
<dbReference type="GO" id="GO:0000981">
    <property type="term" value="F:DNA-binding transcription factor activity, RNA polymerase II-specific"/>
    <property type="evidence" value="ECO:0007669"/>
    <property type="project" value="UniProtKB-UniRule"/>
</dbReference>
<evidence type="ECO:0000256" key="10">
    <source>
        <dbReference type="RuleBase" id="RU369038"/>
    </source>
</evidence>
<evidence type="ECO:0000256" key="6">
    <source>
        <dbReference type="ARBA" id="ARBA00023242"/>
    </source>
</evidence>
<proteinExistence type="inferred from homology"/>
<keyword evidence="3 8" id="KW-0238">DNA-binding</keyword>
<dbReference type="InterPro" id="IPR045224">
    <property type="entry name" value="HDZip_class_I_plant"/>
</dbReference>
<dbReference type="OrthoDB" id="6159439at2759"/>
<dbReference type="PANTHER" id="PTHR24326">
    <property type="entry name" value="HOMEOBOX-LEUCINE ZIPPER PROTEIN"/>
    <property type="match status" value="1"/>
</dbReference>
<sequence>MSTIKRSKNNRRRFSDEQIRSLETMFDAESRPELRLKMNLANKLGLQPRQVAIWFQNKRARSKSKHIETEYGVLKTKFDELSSQFDILRKENQALLIQLQRLKSMAGQKDDEIPDDYEDRIKIASESPEAQREAHSNELFMPSCGDAGKRVDSMETEFLNMAQDSLTSPDTGCSFDSCTFLDNPGYSSQWWDFKFCPPA</sequence>
<dbReference type="InterPro" id="IPR009057">
    <property type="entry name" value="Homeodomain-like_sf"/>
</dbReference>
<comment type="similarity">
    <text evidence="7 10">Belongs to the HD-ZIP homeobox family. Class I subfamily.</text>
</comment>
<keyword evidence="4 8" id="KW-0371">Homeobox</keyword>
<accession>A0A2Z7CME4</accession>
<evidence type="ECO:0000256" key="2">
    <source>
        <dbReference type="ARBA" id="ARBA00023015"/>
    </source>
</evidence>
<dbReference type="CDD" id="cd00086">
    <property type="entry name" value="homeodomain"/>
    <property type="match status" value="1"/>
</dbReference>
<evidence type="ECO:0000256" key="1">
    <source>
        <dbReference type="ARBA" id="ARBA00004123"/>
    </source>
</evidence>
<dbReference type="InterPro" id="IPR003106">
    <property type="entry name" value="Leu_zip_homeo"/>
</dbReference>
<dbReference type="PROSITE" id="PS00027">
    <property type="entry name" value="HOMEOBOX_1"/>
    <property type="match status" value="1"/>
</dbReference>
<keyword evidence="13" id="KW-1185">Reference proteome</keyword>
<evidence type="ECO:0000256" key="4">
    <source>
        <dbReference type="ARBA" id="ARBA00023155"/>
    </source>
</evidence>
<dbReference type="PROSITE" id="PS50071">
    <property type="entry name" value="HOMEOBOX_2"/>
    <property type="match status" value="1"/>
</dbReference>
<dbReference type="InterPro" id="IPR001356">
    <property type="entry name" value="HD"/>
</dbReference>
<dbReference type="Pfam" id="PF00046">
    <property type="entry name" value="Homeodomain"/>
    <property type="match status" value="1"/>
</dbReference>
<evidence type="ECO:0000259" key="11">
    <source>
        <dbReference type="PROSITE" id="PS50071"/>
    </source>
</evidence>
<evidence type="ECO:0000256" key="8">
    <source>
        <dbReference type="PROSITE-ProRule" id="PRU00108"/>
    </source>
</evidence>
<dbReference type="SUPFAM" id="SSF46689">
    <property type="entry name" value="Homeodomain-like"/>
    <property type="match status" value="1"/>
</dbReference>
<dbReference type="PANTHER" id="PTHR24326:SF122">
    <property type="entry name" value="HOMEOBOX-LEUCINE ZIPPER PROTEIN HOX6"/>
    <property type="match status" value="1"/>
</dbReference>
<reference evidence="12 13" key="1">
    <citation type="journal article" date="2015" name="Proc. Natl. Acad. Sci. U.S.A.">
        <title>The resurrection genome of Boea hygrometrica: A blueprint for survival of dehydration.</title>
        <authorList>
            <person name="Xiao L."/>
            <person name="Yang G."/>
            <person name="Zhang L."/>
            <person name="Yang X."/>
            <person name="Zhao S."/>
            <person name="Ji Z."/>
            <person name="Zhou Q."/>
            <person name="Hu M."/>
            <person name="Wang Y."/>
            <person name="Chen M."/>
            <person name="Xu Y."/>
            <person name="Jin H."/>
            <person name="Xiao X."/>
            <person name="Hu G."/>
            <person name="Bao F."/>
            <person name="Hu Y."/>
            <person name="Wan P."/>
            <person name="Li L."/>
            <person name="Deng X."/>
            <person name="Kuang T."/>
            <person name="Xiang C."/>
            <person name="Zhu J.K."/>
            <person name="Oliver M.J."/>
            <person name="He Y."/>
        </authorList>
    </citation>
    <scope>NUCLEOTIDE SEQUENCE [LARGE SCALE GENOMIC DNA]</scope>
    <source>
        <strain evidence="13">cv. XS01</strain>
    </source>
</reference>
<comment type="subcellular location">
    <subcellularLocation>
        <location evidence="1 8 9">Nucleus</location>
    </subcellularLocation>
</comment>
<dbReference type="GO" id="GO:0043565">
    <property type="term" value="F:sequence-specific DNA binding"/>
    <property type="evidence" value="ECO:0007669"/>
    <property type="project" value="InterPro"/>
</dbReference>
<evidence type="ECO:0000313" key="13">
    <source>
        <dbReference type="Proteomes" id="UP000250235"/>
    </source>
</evidence>
<evidence type="ECO:0000313" key="12">
    <source>
        <dbReference type="EMBL" id="KZV45956.1"/>
    </source>
</evidence>
<dbReference type="SMART" id="SM00389">
    <property type="entry name" value="HOX"/>
    <property type="match status" value="1"/>
</dbReference>
<feature type="DNA-binding region" description="Homeobox" evidence="8">
    <location>
        <begin position="7"/>
        <end position="66"/>
    </location>
</feature>
<evidence type="ECO:0000256" key="7">
    <source>
        <dbReference type="ARBA" id="ARBA00025748"/>
    </source>
</evidence>
<dbReference type="InterPro" id="IPR017970">
    <property type="entry name" value="Homeobox_CS"/>
</dbReference>
<evidence type="ECO:0000256" key="3">
    <source>
        <dbReference type="ARBA" id="ARBA00023125"/>
    </source>
</evidence>
<organism evidence="12 13">
    <name type="scientific">Dorcoceras hygrometricum</name>
    <dbReference type="NCBI Taxonomy" id="472368"/>
    <lineage>
        <taxon>Eukaryota</taxon>
        <taxon>Viridiplantae</taxon>
        <taxon>Streptophyta</taxon>
        <taxon>Embryophyta</taxon>
        <taxon>Tracheophyta</taxon>
        <taxon>Spermatophyta</taxon>
        <taxon>Magnoliopsida</taxon>
        <taxon>eudicotyledons</taxon>
        <taxon>Gunneridae</taxon>
        <taxon>Pentapetalae</taxon>
        <taxon>asterids</taxon>
        <taxon>lamiids</taxon>
        <taxon>Lamiales</taxon>
        <taxon>Gesneriaceae</taxon>
        <taxon>Didymocarpoideae</taxon>
        <taxon>Trichosporeae</taxon>
        <taxon>Loxocarpinae</taxon>
        <taxon>Dorcoceras</taxon>
    </lineage>
</organism>
<comment type="function">
    <text evidence="10">Transcription factor.</text>
</comment>
<evidence type="ECO:0000256" key="9">
    <source>
        <dbReference type="RuleBase" id="RU000682"/>
    </source>
</evidence>
<dbReference type="Gene3D" id="1.10.10.60">
    <property type="entry name" value="Homeodomain-like"/>
    <property type="match status" value="1"/>
</dbReference>